<name>A0A3A6TXC7_9GAMM</name>
<dbReference type="OrthoDB" id="5298707at2"/>
<feature type="region of interest" description="Disordered" evidence="2">
    <location>
        <begin position="634"/>
        <end position="688"/>
    </location>
</feature>
<feature type="transmembrane region" description="Helical" evidence="3">
    <location>
        <begin position="263"/>
        <end position="284"/>
    </location>
</feature>
<evidence type="ECO:0000256" key="3">
    <source>
        <dbReference type="SAM" id="Phobius"/>
    </source>
</evidence>
<protein>
    <recommendedName>
        <fullName evidence="6">Pilus assembly protein FimV</fullName>
    </recommendedName>
</protein>
<dbReference type="InterPro" id="IPR038440">
    <property type="entry name" value="FimV_C_sf"/>
</dbReference>
<feature type="compositionally biased region" description="Acidic residues" evidence="2">
    <location>
        <begin position="670"/>
        <end position="688"/>
    </location>
</feature>
<feature type="coiled-coil region" evidence="1">
    <location>
        <begin position="595"/>
        <end position="629"/>
    </location>
</feature>
<evidence type="ECO:0000256" key="1">
    <source>
        <dbReference type="SAM" id="Coils"/>
    </source>
</evidence>
<feature type="region of interest" description="Disordered" evidence="2">
    <location>
        <begin position="399"/>
        <end position="475"/>
    </location>
</feature>
<accession>A0A3A6TXC7</accession>
<dbReference type="EMBL" id="QYYH01000048">
    <property type="protein sequence ID" value="RJY16387.1"/>
    <property type="molecule type" value="Genomic_DNA"/>
</dbReference>
<keyword evidence="3" id="KW-0472">Membrane</keyword>
<sequence length="871" mass="96948">MNFRTSNIIGTLVLAFIASFGGFQSFPVNSETLKITGPEGETHSANRQYGPTTKSDTFWGIAQRVRPERRVSVYQVMAAIYDANPHAFTTPNYNSLEVGMILLIPPTDSMLAIPKDLAKYRAQNNDRNWQKRSVKNELVRKESKQQEQINTEIKKVEQEPNNQKKIDELLGLLELEKSQTMTLTDDLGRTQDELRTAQDDLLTLKAKLNELNDRIAALDDSLLETRQQNAALKAENKALEDAATLKQIEKPTNIWRSLLDNPLLLVSAAVLPALLLIGLIVLFIRRRQSNSQESALTTESKDTASADNDILPQDVDLEAETELEAVEDNLEELAVYLDEESENSEPVVELDDSIVEEVAEKHDSDANLDDLWSEALDEQIEGKEISSDVEELLNKLDDMGEDVEPNESQVEKELSDSENIDAMPENQDIDDVAEETEPVNDTSSTDDIDLETMLDDAESEGAAAPEKEELENLDDDELLKSFSIDTLDNDDSDVVNTDNNIDIDLNDSIDFDIEPEVDESTTEVTETEVEASLENVDNSIEFDLPVENNEEMMEEVSNAASEPVTANLNSDLLEEESSSDDLDVMLDPIEPDESKEEVEQQGQIAQAAAKELTNEFGEELDELDALMAEFGVSPEAEEQTENQTEAATVSAEKEPEIAAETISKNKVEPDIIEAEPFSSEDETSLEDNVDDLSEFESTIQDPITDDELLASFAKIDSEIEETETMLENDFSFEGDNMTVNEALAVLEDETPEKEESSSVTDSDLSQFQKENGFIDIDKLLNEATESSDEIDQYKEINVDLGVGDENENLLENASMIDVDDAENTVNAKLDLARAYIEIDDNSSAKALLGEIQIEGNERQKKEAMNLLDSIE</sequence>
<dbReference type="RefSeq" id="WP_121853363.1">
    <property type="nucleotide sequence ID" value="NZ_CP037952.1"/>
</dbReference>
<dbReference type="InterPro" id="IPR020012">
    <property type="entry name" value="LysM_FimV"/>
</dbReference>
<evidence type="ECO:0000313" key="5">
    <source>
        <dbReference type="Proteomes" id="UP000273022"/>
    </source>
</evidence>
<proteinExistence type="predicted"/>
<evidence type="ECO:0000313" key="4">
    <source>
        <dbReference type="EMBL" id="RJY16387.1"/>
    </source>
</evidence>
<evidence type="ECO:0000256" key="2">
    <source>
        <dbReference type="SAM" id="MobiDB-lite"/>
    </source>
</evidence>
<feature type="compositionally biased region" description="Acidic residues" evidence="2">
    <location>
        <begin position="427"/>
        <end position="459"/>
    </location>
</feature>
<dbReference type="InterPro" id="IPR036779">
    <property type="entry name" value="LysM_dom_sf"/>
</dbReference>
<keyword evidence="3" id="KW-1133">Transmembrane helix</keyword>
<comment type="caution">
    <text evidence="4">The sequence shown here is derived from an EMBL/GenBank/DDBJ whole genome shotgun (WGS) entry which is preliminary data.</text>
</comment>
<dbReference type="NCBIfam" id="TIGR03504">
    <property type="entry name" value="FimV_Cterm"/>
    <property type="match status" value="1"/>
</dbReference>
<feature type="coiled-coil region" evidence="1">
    <location>
        <begin position="187"/>
        <end position="249"/>
    </location>
</feature>
<gene>
    <name evidence="4" type="ORF">D5R81_09225</name>
</gene>
<evidence type="ECO:0008006" key="6">
    <source>
        <dbReference type="Google" id="ProtNLM"/>
    </source>
</evidence>
<reference evidence="4 5" key="1">
    <citation type="submission" date="2018-09" db="EMBL/GenBank/DDBJ databases">
        <title>Phylogeny of the Shewanellaceae, and recommendation for two new genera, Pseudoshewanella and Parashewanella.</title>
        <authorList>
            <person name="Wang G."/>
        </authorList>
    </citation>
    <scope>NUCLEOTIDE SEQUENCE [LARGE SCALE GENOMIC DNA]</scope>
    <source>
        <strain evidence="4 5">KCTC 22492</strain>
    </source>
</reference>
<keyword evidence="3" id="KW-0812">Transmembrane</keyword>
<dbReference type="NCBIfam" id="TIGR03505">
    <property type="entry name" value="FimV_core"/>
    <property type="match status" value="1"/>
</dbReference>
<dbReference type="Gene3D" id="1.20.58.2200">
    <property type="match status" value="1"/>
</dbReference>
<keyword evidence="5" id="KW-1185">Reference proteome</keyword>
<organism evidence="4 5">
    <name type="scientific">Parashewanella spongiae</name>
    <dbReference type="NCBI Taxonomy" id="342950"/>
    <lineage>
        <taxon>Bacteria</taxon>
        <taxon>Pseudomonadati</taxon>
        <taxon>Pseudomonadota</taxon>
        <taxon>Gammaproteobacteria</taxon>
        <taxon>Alteromonadales</taxon>
        <taxon>Shewanellaceae</taxon>
        <taxon>Parashewanella</taxon>
    </lineage>
</organism>
<dbReference type="Proteomes" id="UP000273022">
    <property type="component" value="Unassembled WGS sequence"/>
</dbReference>
<keyword evidence="1" id="KW-0175">Coiled coil</keyword>
<dbReference type="Gene3D" id="3.10.350.10">
    <property type="entry name" value="LysM domain"/>
    <property type="match status" value="1"/>
</dbReference>
<dbReference type="AlphaFoldDB" id="A0A3A6TXC7"/>
<dbReference type="InterPro" id="IPR020011">
    <property type="entry name" value="FimV_C"/>
</dbReference>